<evidence type="ECO:0000259" key="1">
    <source>
        <dbReference type="Pfam" id="PF20183"/>
    </source>
</evidence>
<feature type="domain" description="DUF6546" evidence="1">
    <location>
        <begin position="354"/>
        <end position="441"/>
    </location>
</feature>
<dbReference type="STRING" id="341663.Q0CKZ6"/>
<sequence length="464" mass="53242">MLVEKTTFSCLHLTPAQLPDLLHFVSASSRRRSYVRKIGLLVILPGYSIPARGEVQTADEQRRNDESFTRAIHSLFDILSLWPDSCHLTLRVFARSPGDLNGEPDMTKRKKRLLYKRRGNDLLDLRYHHSYLRLSALEHTLPPVRAIVDLDVIGDISYSDYRRIAPAAVSGIISCLPRLRTVNGVLCDNERRDMTVRQSLRDEFGVSLTQWPASIQHLHLKYRGDPPGNENRPPPRLSEKGTDALCLALNRLSQQLVTVELEDITTGTELFWPSNTASISPPLWPHLTHFTVVYRSATACGQWLFDRDPRSKVKNYEHERPYEDLTEDWPDARVPAEQDYPVDFFRTKPAPVLSELYRSAGLAAQQMPLLQQMVLVAQVRASHLECRETTAVPQAEHWFRYLRTSNLVQWVGFSEFHPTEEVLDTWRDVGKSHGLEQMNFEVSGHQLYHWCYAKFAEHGVCLVP</sequence>
<dbReference type="OrthoDB" id="4449513at2759"/>
<dbReference type="HOGENOM" id="CLU_029473_2_0_1"/>
<dbReference type="VEuPathDB" id="FungiDB:ATEG_05638"/>
<dbReference type="eggNOG" id="ENOG502RAIK">
    <property type="taxonomic scope" value="Eukaryota"/>
</dbReference>
<dbReference type="OMA" id="ETLAIWK"/>
<dbReference type="AlphaFoldDB" id="Q0CKZ6"/>
<dbReference type="InterPro" id="IPR046676">
    <property type="entry name" value="DUF6546"/>
</dbReference>
<evidence type="ECO:0000313" key="2">
    <source>
        <dbReference type="EMBL" id="EAU33399.1"/>
    </source>
</evidence>
<dbReference type="RefSeq" id="XP_001214816.1">
    <property type="nucleotide sequence ID" value="XM_001214816.1"/>
</dbReference>
<organism evidence="2 3">
    <name type="scientific">Aspergillus terreus (strain NIH 2624 / FGSC A1156)</name>
    <dbReference type="NCBI Taxonomy" id="341663"/>
    <lineage>
        <taxon>Eukaryota</taxon>
        <taxon>Fungi</taxon>
        <taxon>Dikarya</taxon>
        <taxon>Ascomycota</taxon>
        <taxon>Pezizomycotina</taxon>
        <taxon>Eurotiomycetes</taxon>
        <taxon>Eurotiomycetidae</taxon>
        <taxon>Eurotiales</taxon>
        <taxon>Aspergillaceae</taxon>
        <taxon>Aspergillus</taxon>
        <taxon>Aspergillus subgen. Circumdati</taxon>
    </lineage>
</organism>
<protein>
    <recommendedName>
        <fullName evidence="1">DUF6546 domain-containing protein</fullName>
    </recommendedName>
</protein>
<dbReference type="Pfam" id="PF20183">
    <property type="entry name" value="DUF6546"/>
    <property type="match status" value="1"/>
</dbReference>
<dbReference type="EMBL" id="CH476601">
    <property type="protein sequence ID" value="EAU33399.1"/>
    <property type="molecule type" value="Genomic_DNA"/>
</dbReference>
<dbReference type="Proteomes" id="UP000007963">
    <property type="component" value="Unassembled WGS sequence"/>
</dbReference>
<dbReference type="GeneID" id="4321784"/>
<name>Q0CKZ6_ASPTN</name>
<reference evidence="3" key="1">
    <citation type="submission" date="2005-09" db="EMBL/GenBank/DDBJ databases">
        <title>Annotation of the Aspergillus terreus NIH2624 genome.</title>
        <authorList>
            <person name="Birren B.W."/>
            <person name="Lander E.S."/>
            <person name="Galagan J.E."/>
            <person name="Nusbaum C."/>
            <person name="Devon K."/>
            <person name="Henn M."/>
            <person name="Ma L.-J."/>
            <person name="Jaffe D.B."/>
            <person name="Butler J."/>
            <person name="Alvarez P."/>
            <person name="Gnerre S."/>
            <person name="Grabherr M."/>
            <person name="Kleber M."/>
            <person name="Mauceli E.W."/>
            <person name="Brockman W."/>
            <person name="Rounsley S."/>
            <person name="Young S.K."/>
            <person name="LaButti K."/>
            <person name="Pushparaj V."/>
            <person name="DeCaprio D."/>
            <person name="Crawford M."/>
            <person name="Koehrsen M."/>
            <person name="Engels R."/>
            <person name="Montgomery P."/>
            <person name="Pearson M."/>
            <person name="Howarth C."/>
            <person name="Larson L."/>
            <person name="Luoma S."/>
            <person name="White J."/>
            <person name="Alvarado L."/>
            <person name="Kodira C.D."/>
            <person name="Zeng Q."/>
            <person name="Oleary S."/>
            <person name="Yandava C."/>
            <person name="Denning D.W."/>
            <person name="Nierman W.C."/>
            <person name="Milne T."/>
            <person name="Madden K."/>
        </authorList>
    </citation>
    <scope>NUCLEOTIDE SEQUENCE [LARGE SCALE GENOMIC DNA]</scope>
    <source>
        <strain evidence="3">NIH 2624 / FGSC A1156</strain>
    </source>
</reference>
<gene>
    <name evidence="2" type="ORF">ATEG_05638</name>
</gene>
<proteinExistence type="predicted"/>
<evidence type="ECO:0000313" key="3">
    <source>
        <dbReference type="Proteomes" id="UP000007963"/>
    </source>
</evidence>
<accession>Q0CKZ6</accession>